<dbReference type="EMBL" id="GGEC01057554">
    <property type="protein sequence ID" value="MBX38038.1"/>
    <property type="molecule type" value="Transcribed_RNA"/>
</dbReference>
<reference evidence="1" key="1">
    <citation type="submission" date="2018-02" db="EMBL/GenBank/DDBJ databases">
        <title>Rhizophora mucronata_Transcriptome.</title>
        <authorList>
            <person name="Meera S.P."/>
            <person name="Sreeshan A."/>
            <person name="Augustine A."/>
        </authorList>
    </citation>
    <scope>NUCLEOTIDE SEQUENCE</scope>
    <source>
        <tissue evidence="1">Leaf</tissue>
    </source>
</reference>
<accession>A0A2P2N6E7</accession>
<sequence>MKCLPLSIDIVCN</sequence>
<protein>
    <submittedName>
        <fullName evidence="1">Uncharacterized protein</fullName>
    </submittedName>
</protein>
<proteinExistence type="predicted"/>
<name>A0A2P2N6E7_RHIMU</name>
<organism evidence="1">
    <name type="scientific">Rhizophora mucronata</name>
    <name type="common">Asiatic mangrove</name>
    <dbReference type="NCBI Taxonomy" id="61149"/>
    <lineage>
        <taxon>Eukaryota</taxon>
        <taxon>Viridiplantae</taxon>
        <taxon>Streptophyta</taxon>
        <taxon>Embryophyta</taxon>
        <taxon>Tracheophyta</taxon>
        <taxon>Spermatophyta</taxon>
        <taxon>Magnoliopsida</taxon>
        <taxon>eudicotyledons</taxon>
        <taxon>Gunneridae</taxon>
        <taxon>Pentapetalae</taxon>
        <taxon>rosids</taxon>
        <taxon>fabids</taxon>
        <taxon>Malpighiales</taxon>
        <taxon>Rhizophoraceae</taxon>
        <taxon>Rhizophora</taxon>
    </lineage>
</organism>
<evidence type="ECO:0000313" key="1">
    <source>
        <dbReference type="EMBL" id="MBX38038.1"/>
    </source>
</evidence>